<dbReference type="PANTHER" id="PTHR43537">
    <property type="entry name" value="TRANSCRIPTIONAL REGULATOR, GNTR FAMILY"/>
    <property type="match status" value="1"/>
</dbReference>
<proteinExistence type="predicted"/>
<name>A0A7X2H936_9BACL</name>
<evidence type="ECO:0000256" key="2">
    <source>
        <dbReference type="ARBA" id="ARBA00023125"/>
    </source>
</evidence>
<dbReference type="SUPFAM" id="SSF48008">
    <property type="entry name" value="GntR ligand-binding domain-like"/>
    <property type="match status" value="1"/>
</dbReference>
<sequence length="220" mass="26016">MPSYTNNRDILYSVIKNRILTMEYIPGQKISELEIAQQTNISRTPVREAFLRLSEEGLLQIVPQSGTYVSKIDLKMAEEARFVRQNIEKVIVANSCKHITPEQIASIQDIIDLQEFYSNKNQPEKFFDLDEKFHYAFYKIESKENTWNWLQSFNAHLNRFRWIRSSLVELDLKLLIEHHNEILNVVKLGDAQRAEDLISEHLHLMVDEKDIVLKKYPDYF</sequence>
<dbReference type="PANTHER" id="PTHR43537:SF5">
    <property type="entry name" value="UXU OPERON TRANSCRIPTIONAL REGULATOR"/>
    <property type="match status" value="1"/>
</dbReference>
<dbReference type="RefSeq" id="WP_154121255.1">
    <property type="nucleotide sequence ID" value="NZ_WJXB01000010.1"/>
</dbReference>
<dbReference type="Pfam" id="PF07729">
    <property type="entry name" value="FCD"/>
    <property type="match status" value="1"/>
</dbReference>
<dbReference type="GO" id="GO:0003700">
    <property type="term" value="F:DNA-binding transcription factor activity"/>
    <property type="evidence" value="ECO:0007669"/>
    <property type="project" value="InterPro"/>
</dbReference>
<accession>A0A7X2H936</accession>
<dbReference type="GO" id="GO:0003677">
    <property type="term" value="F:DNA binding"/>
    <property type="evidence" value="ECO:0007669"/>
    <property type="project" value="UniProtKB-KW"/>
</dbReference>
<dbReference type="InterPro" id="IPR008920">
    <property type="entry name" value="TF_FadR/GntR_C"/>
</dbReference>
<dbReference type="InterPro" id="IPR000524">
    <property type="entry name" value="Tscrpt_reg_HTH_GntR"/>
</dbReference>
<organism evidence="5 6">
    <name type="scientific">Paenibacillus monticola</name>
    <dbReference type="NCBI Taxonomy" id="2666075"/>
    <lineage>
        <taxon>Bacteria</taxon>
        <taxon>Bacillati</taxon>
        <taxon>Bacillota</taxon>
        <taxon>Bacilli</taxon>
        <taxon>Bacillales</taxon>
        <taxon>Paenibacillaceae</taxon>
        <taxon>Paenibacillus</taxon>
    </lineage>
</organism>
<dbReference type="InterPro" id="IPR036390">
    <property type="entry name" value="WH_DNA-bd_sf"/>
</dbReference>
<evidence type="ECO:0000313" key="6">
    <source>
        <dbReference type="Proteomes" id="UP000463051"/>
    </source>
</evidence>
<dbReference type="InterPro" id="IPR011711">
    <property type="entry name" value="GntR_C"/>
</dbReference>
<dbReference type="Gene3D" id="1.10.10.10">
    <property type="entry name" value="Winged helix-like DNA-binding domain superfamily/Winged helix DNA-binding domain"/>
    <property type="match status" value="1"/>
</dbReference>
<gene>
    <name evidence="5" type="ORF">GJB61_22510</name>
</gene>
<dbReference type="Gene3D" id="1.20.120.530">
    <property type="entry name" value="GntR ligand-binding domain-like"/>
    <property type="match status" value="1"/>
</dbReference>
<dbReference type="AlphaFoldDB" id="A0A7X2H936"/>
<dbReference type="CDD" id="cd07377">
    <property type="entry name" value="WHTH_GntR"/>
    <property type="match status" value="1"/>
</dbReference>
<dbReference type="SUPFAM" id="SSF46785">
    <property type="entry name" value="Winged helix' DNA-binding domain"/>
    <property type="match status" value="1"/>
</dbReference>
<keyword evidence="3" id="KW-0804">Transcription</keyword>
<evidence type="ECO:0000313" key="5">
    <source>
        <dbReference type="EMBL" id="MRN55759.1"/>
    </source>
</evidence>
<dbReference type="Pfam" id="PF00392">
    <property type="entry name" value="GntR"/>
    <property type="match status" value="1"/>
</dbReference>
<dbReference type="SMART" id="SM00345">
    <property type="entry name" value="HTH_GNTR"/>
    <property type="match status" value="1"/>
</dbReference>
<dbReference type="InterPro" id="IPR036388">
    <property type="entry name" value="WH-like_DNA-bd_sf"/>
</dbReference>
<keyword evidence="2" id="KW-0238">DNA-binding</keyword>
<dbReference type="PROSITE" id="PS50949">
    <property type="entry name" value="HTH_GNTR"/>
    <property type="match status" value="1"/>
</dbReference>
<keyword evidence="6" id="KW-1185">Reference proteome</keyword>
<keyword evidence="1" id="KW-0805">Transcription regulation</keyword>
<evidence type="ECO:0000256" key="1">
    <source>
        <dbReference type="ARBA" id="ARBA00023015"/>
    </source>
</evidence>
<evidence type="ECO:0000256" key="3">
    <source>
        <dbReference type="ARBA" id="ARBA00023163"/>
    </source>
</evidence>
<protein>
    <submittedName>
        <fullName evidence="5">FCD domain-containing protein</fullName>
    </submittedName>
</protein>
<evidence type="ECO:0000259" key="4">
    <source>
        <dbReference type="PROSITE" id="PS50949"/>
    </source>
</evidence>
<dbReference type="EMBL" id="WJXB01000010">
    <property type="protein sequence ID" value="MRN55759.1"/>
    <property type="molecule type" value="Genomic_DNA"/>
</dbReference>
<feature type="domain" description="HTH gntR-type" evidence="4">
    <location>
        <begin position="5"/>
        <end position="72"/>
    </location>
</feature>
<comment type="caution">
    <text evidence="5">The sequence shown here is derived from an EMBL/GenBank/DDBJ whole genome shotgun (WGS) entry which is preliminary data.</text>
</comment>
<dbReference type="Proteomes" id="UP000463051">
    <property type="component" value="Unassembled WGS sequence"/>
</dbReference>
<dbReference type="SMART" id="SM00895">
    <property type="entry name" value="FCD"/>
    <property type="match status" value="1"/>
</dbReference>
<dbReference type="PRINTS" id="PR00035">
    <property type="entry name" value="HTHGNTR"/>
</dbReference>
<reference evidence="5 6" key="1">
    <citation type="submission" date="2019-11" db="EMBL/GenBank/DDBJ databases">
        <title>Paenibacillus monticola sp. nov., a novel PGPR strain isolated from mountain sample in China.</title>
        <authorList>
            <person name="Zhao Q."/>
            <person name="Li H.-P."/>
            <person name="Zhang J.-L."/>
        </authorList>
    </citation>
    <scope>NUCLEOTIDE SEQUENCE [LARGE SCALE GENOMIC DNA]</scope>
    <source>
        <strain evidence="5 6">LC-T2</strain>
    </source>
</reference>